<protein>
    <submittedName>
        <fullName evidence="1">Uncharacterized protein</fullName>
    </submittedName>
</protein>
<gene>
    <name evidence="1" type="ORF">Tco_1078616</name>
</gene>
<comment type="caution">
    <text evidence="1">The sequence shown here is derived from an EMBL/GenBank/DDBJ whole genome shotgun (WGS) entry which is preliminary data.</text>
</comment>
<dbReference type="PANTHER" id="PTHR11697:SF230">
    <property type="entry name" value="ZINC FINGER, MYM DOMAIN CONTAINING 1"/>
    <property type="match status" value="1"/>
</dbReference>
<sequence length="96" mass="10933">MELESQLNLYYANVTKDDSFVDLNGITDLAIMMVKKSVERCFSAMKIIKSDLRNRIGQGFLNSCVICGVEREALANVNDEDVIKRFQNMTDRKGHL</sequence>
<organism evidence="1 2">
    <name type="scientific">Tanacetum coccineum</name>
    <dbReference type="NCBI Taxonomy" id="301880"/>
    <lineage>
        <taxon>Eukaryota</taxon>
        <taxon>Viridiplantae</taxon>
        <taxon>Streptophyta</taxon>
        <taxon>Embryophyta</taxon>
        <taxon>Tracheophyta</taxon>
        <taxon>Spermatophyta</taxon>
        <taxon>Magnoliopsida</taxon>
        <taxon>eudicotyledons</taxon>
        <taxon>Gunneridae</taxon>
        <taxon>Pentapetalae</taxon>
        <taxon>asterids</taxon>
        <taxon>campanulids</taxon>
        <taxon>Asterales</taxon>
        <taxon>Asteraceae</taxon>
        <taxon>Asteroideae</taxon>
        <taxon>Anthemideae</taxon>
        <taxon>Anthemidinae</taxon>
        <taxon>Tanacetum</taxon>
    </lineage>
</organism>
<dbReference type="Proteomes" id="UP001151760">
    <property type="component" value="Unassembled WGS sequence"/>
</dbReference>
<dbReference type="EMBL" id="BQNB010019859">
    <property type="protein sequence ID" value="GJT89771.1"/>
    <property type="molecule type" value="Genomic_DNA"/>
</dbReference>
<proteinExistence type="predicted"/>
<evidence type="ECO:0000313" key="2">
    <source>
        <dbReference type="Proteomes" id="UP001151760"/>
    </source>
</evidence>
<reference evidence="1" key="1">
    <citation type="journal article" date="2022" name="Int. J. Mol. Sci.">
        <title>Draft Genome of Tanacetum Coccineum: Genomic Comparison of Closely Related Tanacetum-Family Plants.</title>
        <authorList>
            <person name="Yamashiro T."/>
            <person name="Shiraishi A."/>
            <person name="Nakayama K."/>
            <person name="Satake H."/>
        </authorList>
    </citation>
    <scope>NUCLEOTIDE SEQUENCE</scope>
</reference>
<dbReference type="InterPro" id="IPR055298">
    <property type="entry name" value="AtLOH3-like"/>
</dbReference>
<keyword evidence="2" id="KW-1185">Reference proteome</keyword>
<accession>A0ABQ5HQP3</accession>
<name>A0ABQ5HQP3_9ASTR</name>
<dbReference type="PANTHER" id="PTHR11697">
    <property type="entry name" value="GENERAL TRANSCRIPTION FACTOR 2-RELATED ZINC FINGER PROTEIN"/>
    <property type="match status" value="1"/>
</dbReference>
<evidence type="ECO:0000313" key="1">
    <source>
        <dbReference type="EMBL" id="GJT89771.1"/>
    </source>
</evidence>
<reference evidence="1" key="2">
    <citation type="submission" date="2022-01" db="EMBL/GenBank/DDBJ databases">
        <authorList>
            <person name="Yamashiro T."/>
            <person name="Shiraishi A."/>
            <person name="Satake H."/>
            <person name="Nakayama K."/>
        </authorList>
    </citation>
    <scope>NUCLEOTIDE SEQUENCE</scope>
</reference>